<proteinExistence type="predicted"/>
<reference evidence="1" key="1">
    <citation type="submission" date="2014-11" db="EMBL/GenBank/DDBJ databases">
        <authorList>
            <person name="Amaro Gonzalez C."/>
        </authorList>
    </citation>
    <scope>NUCLEOTIDE SEQUENCE</scope>
</reference>
<dbReference type="AlphaFoldDB" id="A0A0E9U0B5"/>
<name>A0A0E9U0B5_ANGAN</name>
<accession>A0A0E9U0B5</accession>
<evidence type="ECO:0000313" key="1">
    <source>
        <dbReference type="EMBL" id="JAH58418.1"/>
    </source>
</evidence>
<sequence length="70" mass="7534">MFYLGGVESVAPPHPVAFGLMVGEGLGSLVPKWRDCLSPDSSVHCVCLCVCVCVCVCTRVRVYMNVACRL</sequence>
<reference evidence="1" key="2">
    <citation type="journal article" date="2015" name="Fish Shellfish Immunol.">
        <title>Early steps in the European eel (Anguilla anguilla)-Vibrio vulnificus interaction in the gills: Role of the RtxA13 toxin.</title>
        <authorList>
            <person name="Callol A."/>
            <person name="Pajuelo D."/>
            <person name="Ebbesson L."/>
            <person name="Teles M."/>
            <person name="MacKenzie S."/>
            <person name="Amaro C."/>
        </authorList>
    </citation>
    <scope>NUCLEOTIDE SEQUENCE</scope>
</reference>
<dbReference type="EMBL" id="GBXM01050159">
    <property type="protein sequence ID" value="JAH58418.1"/>
    <property type="molecule type" value="Transcribed_RNA"/>
</dbReference>
<organism evidence="1">
    <name type="scientific">Anguilla anguilla</name>
    <name type="common">European freshwater eel</name>
    <name type="synonym">Muraena anguilla</name>
    <dbReference type="NCBI Taxonomy" id="7936"/>
    <lineage>
        <taxon>Eukaryota</taxon>
        <taxon>Metazoa</taxon>
        <taxon>Chordata</taxon>
        <taxon>Craniata</taxon>
        <taxon>Vertebrata</taxon>
        <taxon>Euteleostomi</taxon>
        <taxon>Actinopterygii</taxon>
        <taxon>Neopterygii</taxon>
        <taxon>Teleostei</taxon>
        <taxon>Anguilliformes</taxon>
        <taxon>Anguillidae</taxon>
        <taxon>Anguilla</taxon>
    </lineage>
</organism>
<protein>
    <submittedName>
        <fullName evidence="1">Uncharacterized protein</fullName>
    </submittedName>
</protein>